<dbReference type="Pfam" id="PF12698">
    <property type="entry name" value="ABC2_membrane_3"/>
    <property type="match status" value="1"/>
</dbReference>
<accession>A0ABW0TUB3</accession>
<evidence type="ECO:0000256" key="3">
    <source>
        <dbReference type="ARBA" id="ARBA00022989"/>
    </source>
</evidence>
<dbReference type="EMBL" id="JBHSNP010000002">
    <property type="protein sequence ID" value="MFC5602038.1"/>
    <property type="molecule type" value="Genomic_DNA"/>
</dbReference>
<feature type="domain" description="ABC-2 type transporter transmembrane" evidence="6">
    <location>
        <begin position="43"/>
        <end position="238"/>
    </location>
</feature>
<evidence type="ECO:0000256" key="1">
    <source>
        <dbReference type="ARBA" id="ARBA00004141"/>
    </source>
</evidence>
<comment type="subcellular location">
    <subcellularLocation>
        <location evidence="1">Membrane</location>
        <topology evidence="1">Multi-pass membrane protein</topology>
    </subcellularLocation>
</comment>
<evidence type="ECO:0000313" key="8">
    <source>
        <dbReference type="Proteomes" id="UP001596071"/>
    </source>
</evidence>
<keyword evidence="4 5" id="KW-0472">Membrane</keyword>
<dbReference type="PANTHER" id="PTHR43027:SF2">
    <property type="entry name" value="TRANSPORT PERMEASE PROTEIN"/>
    <property type="match status" value="1"/>
</dbReference>
<feature type="transmembrane region" description="Helical" evidence="5">
    <location>
        <begin position="17"/>
        <end position="37"/>
    </location>
</feature>
<evidence type="ECO:0000256" key="5">
    <source>
        <dbReference type="SAM" id="Phobius"/>
    </source>
</evidence>
<evidence type="ECO:0000313" key="7">
    <source>
        <dbReference type="EMBL" id="MFC5602038.1"/>
    </source>
</evidence>
<evidence type="ECO:0000256" key="4">
    <source>
        <dbReference type="ARBA" id="ARBA00023136"/>
    </source>
</evidence>
<dbReference type="PANTHER" id="PTHR43027">
    <property type="entry name" value="DOXORUBICIN RESISTANCE ABC TRANSPORTER PERMEASE PROTEIN DRRC-RELATED"/>
    <property type="match status" value="1"/>
</dbReference>
<comment type="caution">
    <text evidence="7">The sequence shown here is derived from an EMBL/GenBank/DDBJ whole genome shotgun (WGS) entry which is preliminary data.</text>
</comment>
<evidence type="ECO:0000256" key="2">
    <source>
        <dbReference type="ARBA" id="ARBA00022692"/>
    </source>
</evidence>
<organism evidence="7 8">
    <name type="scientific">Sporosarcina koreensis</name>
    <dbReference type="NCBI Taxonomy" id="334735"/>
    <lineage>
        <taxon>Bacteria</taxon>
        <taxon>Bacillati</taxon>
        <taxon>Bacillota</taxon>
        <taxon>Bacilli</taxon>
        <taxon>Bacillales</taxon>
        <taxon>Caryophanaceae</taxon>
        <taxon>Sporosarcina</taxon>
    </lineage>
</organism>
<feature type="transmembrane region" description="Helical" evidence="5">
    <location>
        <begin position="97"/>
        <end position="122"/>
    </location>
</feature>
<dbReference type="InterPro" id="IPR013525">
    <property type="entry name" value="ABC2_TM"/>
</dbReference>
<dbReference type="InterPro" id="IPR052902">
    <property type="entry name" value="ABC-2_transporter"/>
</dbReference>
<keyword evidence="2 5" id="KW-0812">Transmembrane</keyword>
<reference evidence="8" key="1">
    <citation type="journal article" date="2019" name="Int. J. Syst. Evol. Microbiol.">
        <title>The Global Catalogue of Microorganisms (GCM) 10K type strain sequencing project: providing services to taxonomists for standard genome sequencing and annotation.</title>
        <authorList>
            <consortium name="The Broad Institute Genomics Platform"/>
            <consortium name="The Broad Institute Genome Sequencing Center for Infectious Disease"/>
            <person name="Wu L."/>
            <person name="Ma J."/>
        </authorList>
    </citation>
    <scope>NUCLEOTIDE SEQUENCE [LARGE SCALE GENOMIC DNA]</scope>
    <source>
        <strain evidence="8">KACC 11299</strain>
    </source>
</reference>
<name>A0ABW0TUB3_9BACL</name>
<evidence type="ECO:0000259" key="6">
    <source>
        <dbReference type="Pfam" id="PF12698"/>
    </source>
</evidence>
<feature type="transmembrane region" description="Helical" evidence="5">
    <location>
        <begin position="224"/>
        <end position="242"/>
    </location>
</feature>
<dbReference type="Proteomes" id="UP001596071">
    <property type="component" value="Unassembled WGS sequence"/>
</dbReference>
<dbReference type="PIRSF" id="PIRSF006648">
    <property type="entry name" value="DrrB"/>
    <property type="match status" value="1"/>
</dbReference>
<gene>
    <name evidence="7" type="ORF">ACFPTP_02000</name>
</gene>
<feature type="transmembrane region" description="Helical" evidence="5">
    <location>
        <begin position="134"/>
        <end position="157"/>
    </location>
</feature>
<sequence>MLLTQLKYDLLMFSREIFYMVFTIIIPPVSYLFMGQLFGDSTYAGNLSYAETYTPSFILLITFGVVFFAFGFDQVMNRTTGVEKRINLSPVPKRTLLLSNILRSIIITSFGYFLVFFIGLIAYDLSFQPLNFVLAFGTFMLLNAALLVISSAIYSFFKSMNGALVFSIVIFQIVMFTGGFTMPIAMMPKFVQVIADFNPIYHMNQIFIAVWNGQLEWNGETLKSIGFIIIVTAISLLVLRFGNSLRKSSFKWYPTNRDRGGDVGDEGYTGH</sequence>
<dbReference type="InterPro" id="IPR000412">
    <property type="entry name" value="ABC_2_transport"/>
</dbReference>
<keyword evidence="3 5" id="KW-1133">Transmembrane helix</keyword>
<protein>
    <submittedName>
        <fullName evidence="7">ABC transporter permease</fullName>
    </submittedName>
</protein>
<feature type="transmembrane region" description="Helical" evidence="5">
    <location>
        <begin position="57"/>
        <end position="76"/>
    </location>
</feature>
<keyword evidence="8" id="KW-1185">Reference proteome</keyword>
<feature type="transmembrane region" description="Helical" evidence="5">
    <location>
        <begin position="164"/>
        <end position="186"/>
    </location>
</feature>
<proteinExistence type="predicted"/>
<dbReference type="RefSeq" id="WP_381441725.1">
    <property type="nucleotide sequence ID" value="NZ_JBHSNP010000002.1"/>
</dbReference>